<proteinExistence type="predicted"/>
<feature type="transmembrane region" description="Helical" evidence="6">
    <location>
        <begin position="322"/>
        <end position="347"/>
    </location>
</feature>
<sequence length="390" mass="42311">MAAISQNAQSTNANGRRNSLPATETTPLISASPNIATSSASSSWPSVFARPQTKRQDIETASLLAEEPPELSDDLGNKPSERTFMLSSVLVSFLADATMVIAIFNTIGSDFGRFQDSIWIVAAYHLGLGPAQPLYGKLSDVFDHKIMLTAAYLIFGVGCLLCLIVHLVPLRDVAVWRSWMWVIVTFGRSAGAPVGELLADRIGWRGSFTYQAPLALFAMLLVGWRLPNHLGSTSVPADAAKSNTKAFQLRRVDFLGATLLVISIVAFLLVLNFASKKLTILDRVVLAVCGLWAGSSLLFLSVEAKYASEPIFPLQLLLRRDLLTAYLIAGLMTVGHLSMLSSVALYFRVTSRASNAVSSAHLLRPWSEVRSDPYSPARSSTGLAPLCRPW</sequence>
<name>A0A8H7AIZ7_9EURO</name>
<dbReference type="PANTHER" id="PTHR23501:SF33">
    <property type="entry name" value="MAJOR FACILITATOR SUPERFAMILY (MFS) PROFILE DOMAIN-CONTAINING PROTEIN"/>
    <property type="match status" value="1"/>
</dbReference>
<evidence type="ECO:0000256" key="6">
    <source>
        <dbReference type="SAM" id="Phobius"/>
    </source>
</evidence>
<dbReference type="AlphaFoldDB" id="A0A8H7AIZ7"/>
<dbReference type="InterPro" id="IPR036259">
    <property type="entry name" value="MFS_trans_sf"/>
</dbReference>
<comment type="caution">
    <text evidence="7">The sequence shown here is derived from an EMBL/GenBank/DDBJ whole genome shotgun (WGS) entry which is preliminary data.</text>
</comment>
<dbReference type="Gene3D" id="1.20.1720.10">
    <property type="entry name" value="Multidrug resistance protein D"/>
    <property type="match status" value="2"/>
</dbReference>
<feature type="compositionally biased region" description="Low complexity" evidence="5">
    <location>
        <begin position="29"/>
        <end position="46"/>
    </location>
</feature>
<dbReference type="SUPFAM" id="SSF103473">
    <property type="entry name" value="MFS general substrate transporter"/>
    <property type="match status" value="1"/>
</dbReference>
<accession>A0A8H7AIZ7</accession>
<dbReference type="Pfam" id="PF07690">
    <property type="entry name" value="MFS_1"/>
    <property type="match status" value="1"/>
</dbReference>
<keyword evidence="4 6" id="KW-0472">Membrane</keyword>
<dbReference type="GO" id="GO:0000329">
    <property type="term" value="C:fungal-type vacuole membrane"/>
    <property type="evidence" value="ECO:0007669"/>
    <property type="project" value="TreeGrafter"/>
</dbReference>
<evidence type="ECO:0000313" key="8">
    <source>
        <dbReference type="Proteomes" id="UP000606974"/>
    </source>
</evidence>
<dbReference type="OrthoDB" id="6770063at2759"/>
<reference evidence="7" key="1">
    <citation type="submission" date="2020-02" db="EMBL/GenBank/DDBJ databases">
        <authorList>
            <person name="Palmer J.M."/>
        </authorList>
    </citation>
    <scope>NUCLEOTIDE SEQUENCE</scope>
    <source>
        <strain evidence="7">EPUS1.4</strain>
        <tissue evidence="7">Thallus</tissue>
    </source>
</reference>
<feature type="transmembrane region" description="Helical" evidence="6">
    <location>
        <begin position="84"/>
        <end position="105"/>
    </location>
</feature>
<feature type="transmembrane region" description="Helical" evidence="6">
    <location>
        <begin position="254"/>
        <end position="272"/>
    </location>
</feature>
<comment type="subcellular location">
    <subcellularLocation>
        <location evidence="1">Membrane</location>
        <topology evidence="1">Multi-pass membrane protein</topology>
    </subcellularLocation>
</comment>
<dbReference type="EMBL" id="JAACFV010000049">
    <property type="protein sequence ID" value="KAF7508802.1"/>
    <property type="molecule type" value="Genomic_DNA"/>
</dbReference>
<feature type="transmembrane region" description="Helical" evidence="6">
    <location>
        <begin position="208"/>
        <end position="226"/>
    </location>
</feature>
<evidence type="ECO:0000256" key="5">
    <source>
        <dbReference type="SAM" id="MobiDB-lite"/>
    </source>
</evidence>
<feature type="compositionally biased region" description="Polar residues" evidence="5">
    <location>
        <begin position="1"/>
        <end position="28"/>
    </location>
</feature>
<evidence type="ECO:0000256" key="4">
    <source>
        <dbReference type="ARBA" id="ARBA00023136"/>
    </source>
</evidence>
<keyword evidence="3 6" id="KW-1133">Transmembrane helix</keyword>
<dbReference type="InterPro" id="IPR011701">
    <property type="entry name" value="MFS"/>
</dbReference>
<dbReference type="Proteomes" id="UP000606974">
    <property type="component" value="Unassembled WGS sequence"/>
</dbReference>
<dbReference type="GO" id="GO:0015174">
    <property type="term" value="F:basic amino acid transmembrane transporter activity"/>
    <property type="evidence" value="ECO:0007669"/>
    <property type="project" value="TreeGrafter"/>
</dbReference>
<feature type="transmembrane region" description="Helical" evidence="6">
    <location>
        <begin position="147"/>
        <end position="167"/>
    </location>
</feature>
<feature type="transmembrane region" description="Helical" evidence="6">
    <location>
        <begin position="284"/>
        <end position="302"/>
    </location>
</feature>
<dbReference type="PANTHER" id="PTHR23501">
    <property type="entry name" value="MAJOR FACILITATOR SUPERFAMILY"/>
    <property type="match status" value="1"/>
</dbReference>
<keyword evidence="8" id="KW-1185">Reference proteome</keyword>
<evidence type="ECO:0008006" key="9">
    <source>
        <dbReference type="Google" id="ProtNLM"/>
    </source>
</evidence>
<protein>
    <recommendedName>
        <fullName evidence="9">Major facilitator superfamily (MFS) profile domain-containing protein</fullName>
    </recommendedName>
</protein>
<evidence type="ECO:0000256" key="3">
    <source>
        <dbReference type="ARBA" id="ARBA00022989"/>
    </source>
</evidence>
<evidence type="ECO:0000256" key="2">
    <source>
        <dbReference type="ARBA" id="ARBA00022692"/>
    </source>
</evidence>
<feature type="region of interest" description="Disordered" evidence="5">
    <location>
        <begin position="1"/>
        <end position="46"/>
    </location>
</feature>
<evidence type="ECO:0000256" key="1">
    <source>
        <dbReference type="ARBA" id="ARBA00004141"/>
    </source>
</evidence>
<organism evidence="7 8">
    <name type="scientific">Endocarpon pusillum</name>
    <dbReference type="NCBI Taxonomy" id="364733"/>
    <lineage>
        <taxon>Eukaryota</taxon>
        <taxon>Fungi</taxon>
        <taxon>Dikarya</taxon>
        <taxon>Ascomycota</taxon>
        <taxon>Pezizomycotina</taxon>
        <taxon>Eurotiomycetes</taxon>
        <taxon>Chaetothyriomycetidae</taxon>
        <taxon>Verrucariales</taxon>
        <taxon>Verrucariaceae</taxon>
        <taxon>Endocarpon</taxon>
    </lineage>
</organism>
<keyword evidence="2 6" id="KW-0812">Transmembrane</keyword>
<evidence type="ECO:0000313" key="7">
    <source>
        <dbReference type="EMBL" id="KAF7508802.1"/>
    </source>
</evidence>
<gene>
    <name evidence="7" type="ORF">GJ744_008679</name>
</gene>